<keyword evidence="1" id="KW-0472">Membrane</keyword>
<protein>
    <submittedName>
        <fullName evidence="2">Uncharacterized protein</fullName>
    </submittedName>
</protein>
<feature type="transmembrane region" description="Helical" evidence="1">
    <location>
        <begin position="6"/>
        <end position="28"/>
    </location>
</feature>
<comment type="caution">
    <text evidence="2">The sequence shown here is derived from an EMBL/GenBank/DDBJ whole genome shotgun (WGS) entry which is preliminary data.</text>
</comment>
<dbReference type="EMBL" id="QXIY01000046">
    <property type="protein sequence ID" value="RIE15767.1"/>
    <property type="molecule type" value="Genomic_DNA"/>
</dbReference>
<reference evidence="2 3" key="1">
    <citation type="submission" date="2018-09" db="EMBL/GenBank/DDBJ databases">
        <title>Discovery and Ecogenomic Context for Candidatus Cryosericales, a Global Caldiserica Order Active in Thawing Permafrost.</title>
        <authorList>
            <person name="Martinez M.A."/>
            <person name="Woodcroft B.J."/>
            <person name="Ignacio Espinoza J.C."/>
            <person name="Zayed A."/>
            <person name="Singleton C.M."/>
            <person name="Boyd J."/>
            <person name="Li Y.-F."/>
            <person name="Purvine S."/>
            <person name="Maughan H."/>
            <person name="Hodgkins S.B."/>
            <person name="Anderson D."/>
            <person name="Sederholm M."/>
            <person name="Temperton B."/>
            <person name="Saleska S.R."/>
            <person name="Tyson G.W."/>
            <person name="Rich V.I."/>
        </authorList>
    </citation>
    <scope>NUCLEOTIDE SEQUENCE [LARGE SCALE GENOMIC DNA]</scope>
    <source>
        <strain evidence="2 3">SMC1</strain>
    </source>
</reference>
<sequence>MNTNGLVRFVAVGVVLLLVISVGGYFLFKPSTTSPPNEADINAIYQVVGEFGARLRDVPNEDPRPLATRAAEAGIGVRVVNGVKVFHAKDGQDYKMVLLSDNKSYGVLYGGDLRDPDNLLAAQLDPGTRERIDSNLKRFITDRLYEKFMNDTSTVPGKPADTKAPWPDTIKIDSVQKLDNTSYTVNGKIILMTSLQTAEGKNAGEKPITLTLKNVNGTWLIDDVVGGTQPKA</sequence>
<dbReference type="RefSeq" id="WP_119086545.1">
    <property type="nucleotide sequence ID" value="NZ_QXIY01000046.1"/>
</dbReference>
<gene>
    <name evidence="2" type="ORF">SMC1_09570</name>
</gene>
<keyword evidence="1" id="KW-1133">Transmembrane helix</keyword>
<evidence type="ECO:0000313" key="3">
    <source>
        <dbReference type="Proteomes" id="UP000266113"/>
    </source>
</evidence>
<dbReference type="AlphaFoldDB" id="A0A398DUW3"/>
<proteinExistence type="predicted"/>
<name>A0A398DUW3_9BACT</name>
<accession>A0A398DUW3</accession>
<keyword evidence="1" id="KW-0812">Transmembrane</keyword>
<evidence type="ECO:0000313" key="2">
    <source>
        <dbReference type="EMBL" id="RIE15767.1"/>
    </source>
</evidence>
<keyword evidence="3" id="KW-1185">Reference proteome</keyword>
<organism evidence="2 3">
    <name type="scientific">Candidatus Cryosericum septentrionale</name>
    <dbReference type="NCBI Taxonomy" id="2290913"/>
    <lineage>
        <taxon>Bacteria</taxon>
        <taxon>Pseudomonadati</taxon>
        <taxon>Caldisericota/Cryosericota group</taxon>
        <taxon>Candidatus Cryosericota</taxon>
        <taxon>Candidatus Cryosericia</taxon>
        <taxon>Candidatus Cryosericales</taxon>
        <taxon>Candidatus Cryosericaceae</taxon>
        <taxon>Candidatus Cryosericum</taxon>
    </lineage>
</organism>
<dbReference type="Proteomes" id="UP000266113">
    <property type="component" value="Unassembled WGS sequence"/>
</dbReference>
<evidence type="ECO:0000256" key="1">
    <source>
        <dbReference type="SAM" id="Phobius"/>
    </source>
</evidence>